<organism evidence="1 2">
    <name type="scientific">Halocalculus aciditolerans</name>
    <dbReference type="NCBI Taxonomy" id="1383812"/>
    <lineage>
        <taxon>Archaea</taxon>
        <taxon>Methanobacteriati</taxon>
        <taxon>Methanobacteriota</taxon>
        <taxon>Stenosarchaea group</taxon>
        <taxon>Halobacteria</taxon>
        <taxon>Halobacteriales</taxon>
        <taxon>Halobacteriaceae</taxon>
        <taxon>Halocalculus</taxon>
    </lineage>
</organism>
<reference evidence="1" key="2">
    <citation type="submission" date="2020-09" db="EMBL/GenBank/DDBJ databases">
        <authorList>
            <person name="Sun Q."/>
            <person name="Ohkuma M."/>
        </authorList>
    </citation>
    <scope>NUCLEOTIDE SEQUENCE</scope>
    <source>
        <strain evidence="1">JCM 19596</strain>
    </source>
</reference>
<dbReference type="Gene3D" id="2.40.400.10">
    <property type="entry name" value="Acetoacetate decarboxylase-like"/>
    <property type="match status" value="1"/>
</dbReference>
<dbReference type="PANTHER" id="PTHR39186:SF1">
    <property type="entry name" value="DUF2071 DOMAIN-CONTAINING PROTEIN"/>
    <property type="match status" value="1"/>
</dbReference>
<sequence length="227" mass="25182">MRVISMDWRDVCVASYPVDPNSVAPTLPDGVDVDTFGGDAYLSVVPFVMADVRPYKFPRAVGPTFGELNLRTYVTGANGPGIYFYNLDATDRLGVALARATYHLPYYNADQRVLRRGDTLEFESERTHRGVPSCTFNADYTPRGDPAPAESGSLSEFLLERYRFYVEGDGTLLCGEVDHNPWPLREADYDVRENDLFDVNGFEDPAGEPHVVYSSGVEVAAHAPTRV</sequence>
<comment type="caution">
    <text evidence="1">The sequence shown here is derived from an EMBL/GenBank/DDBJ whole genome shotgun (WGS) entry which is preliminary data.</text>
</comment>
<evidence type="ECO:0008006" key="3">
    <source>
        <dbReference type="Google" id="ProtNLM"/>
    </source>
</evidence>
<dbReference type="AlphaFoldDB" id="A0A830F8S4"/>
<dbReference type="PANTHER" id="PTHR39186">
    <property type="entry name" value="DUF2071 FAMILY PROTEIN"/>
    <property type="match status" value="1"/>
</dbReference>
<gene>
    <name evidence="1" type="ORF">GCM10009039_06610</name>
</gene>
<keyword evidence="2" id="KW-1185">Reference proteome</keyword>
<name>A0A830F8S4_9EURY</name>
<dbReference type="SUPFAM" id="SSF160104">
    <property type="entry name" value="Acetoacetate decarboxylase-like"/>
    <property type="match status" value="1"/>
</dbReference>
<evidence type="ECO:0000313" key="1">
    <source>
        <dbReference type="EMBL" id="GGL51027.1"/>
    </source>
</evidence>
<accession>A0A830F8S4</accession>
<reference evidence="1" key="1">
    <citation type="journal article" date="2014" name="Int. J. Syst. Evol. Microbiol.">
        <title>Complete genome sequence of Corynebacterium casei LMG S-19264T (=DSM 44701T), isolated from a smear-ripened cheese.</title>
        <authorList>
            <consortium name="US DOE Joint Genome Institute (JGI-PGF)"/>
            <person name="Walter F."/>
            <person name="Albersmeier A."/>
            <person name="Kalinowski J."/>
            <person name="Ruckert C."/>
        </authorList>
    </citation>
    <scope>NUCLEOTIDE SEQUENCE</scope>
    <source>
        <strain evidence="1">JCM 19596</strain>
    </source>
</reference>
<dbReference type="Pfam" id="PF09844">
    <property type="entry name" value="DUF2071"/>
    <property type="match status" value="1"/>
</dbReference>
<dbReference type="InterPro" id="IPR018644">
    <property type="entry name" value="DUF2071"/>
</dbReference>
<dbReference type="InterPro" id="IPR023375">
    <property type="entry name" value="ADC_dom_sf"/>
</dbReference>
<dbReference type="OrthoDB" id="233478at2157"/>
<evidence type="ECO:0000313" key="2">
    <source>
        <dbReference type="Proteomes" id="UP000607197"/>
    </source>
</evidence>
<dbReference type="RefSeq" id="WP_188975812.1">
    <property type="nucleotide sequence ID" value="NZ_BMPG01000001.1"/>
</dbReference>
<dbReference type="EMBL" id="BMPG01000001">
    <property type="protein sequence ID" value="GGL51027.1"/>
    <property type="molecule type" value="Genomic_DNA"/>
</dbReference>
<dbReference type="Proteomes" id="UP000607197">
    <property type="component" value="Unassembled WGS sequence"/>
</dbReference>
<protein>
    <recommendedName>
        <fullName evidence="3">DUF2071 domain-containing protein</fullName>
    </recommendedName>
</protein>
<proteinExistence type="predicted"/>